<organism evidence="2 3">
    <name type="scientific">Sulfurimonas denitrificans (strain ATCC 33889 / DSM 1251)</name>
    <name type="common">Thiomicrospira denitrificans (strain ATCC 33889 / DSM 1251)</name>
    <dbReference type="NCBI Taxonomy" id="326298"/>
    <lineage>
        <taxon>Bacteria</taxon>
        <taxon>Pseudomonadati</taxon>
        <taxon>Campylobacterota</taxon>
        <taxon>Epsilonproteobacteria</taxon>
        <taxon>Campylobacterales</taxon>
        <taxon>Sulfurimonadaceae</taxon>
        <taxon>Sulfurimonas</taxon>
    </lineage>
</organism>
<dbReference type="Gene3D" id="3.40.30.10">
    <property type="entry name" value="Glutaredoxin"/>
    <property type="match status" value="1"/>
</dbReference>
<name>Q30QL0_SULDN</name>
<dbReference type="RefSeq" id="WP_011373073.1">
    <property type="nucleotide sequence ID" value="NC_007575.1"/>
</dbReference>
<accession>Q30QL0</accession>
<dbReference type="HOGENOM" id="CLU_090389_8_4_7"/>
<keyword evidence="3" id="KW-1185">Reference proteome</keyword>
<evidence type="ECO:0008006" key="4">
    <source>
        <dbReference type="Google" id="ProtNLM"/>
    </source>
</evidence>
<dbReference type="Proteomes" id="UP000002714">
    <property type="component" value="Chromosome"/>
</dbReference>
<dbReference type="EMBL" id="CP000153">
    <property type="protein sequence ID" value="ABB44721.1"/>
    <property type="molecule type" value="Genomic_DNA"/>
</dbReference>
<evidence type="ECO:0000313" key="3">
    <source>
        <dbReference type="Proteomes" id="UP000002714"/>
    </source>
</evidence>
<protein>
    <recommendedName>
        <fullName evidence="4">DUF255 domain-containing protein</fullName>
    </recommendedName>
</protein>
<gene>
    <name evidence="2" type="ordered locus">Suden_1444</name>
</gene>
<dbReference type="KEGG" id="tdn:Suden_1444"/>
<dbReference type="AlphaFoldDB" id="Q30QL0"/>
<feature type="signal peptide" evidence="1">
    <location>
        <begin position="1"/>
        <end position="18"/>
    </location>
</feature>
<evidence type="ECO:0000256" key="1">
    <source>
        <dbReference type="SAM" id="SignalP"/>
    </source>
</evidence>
<sequence length="130" mass="15294">MKFLLSIVMLIATLSANFNWPSDYEAALSQAKAQKKDVYLFLGSEYCKYCEKFENEILSREDVLKKLKKKYVLIYLSRDIDDIPSHLETKPVPRHYFLNYKGEIIYTTIGYRSFEGFNELLNEVDEAKKD</sequence>
<evidence type="ECO:0000313" key="2">
    <source>
        <dbReference type="EMBL" id="ABB44721.1"/>
    </source>
</evidence>
<proteinExistence type="predicted"/>
<dbReference type="InterPro" id="IPR036249">
    <property type="entry name" value="Thioredoxin-like_sf"/>
</dbReference>
<dbReference type="SUPFAM" id="SSF52833">
    <property type="entry name" value="Thioredoxin-like"/>
    <property type="match status" value="1"/>
</dbReference>
<dbReference type="eggNOG" id="COG1331">
    <property type="taxonomic scope" value="Bacteria"/>
</dbReference>
<dbReference type="STRING" id="326298.Suden_1444"/>
<dbReference type="OrthoDB" id="5334769at2"/>
<reference evidence="2 3" key="1">
    <citation type="journal article" date="2008" name="Appl. Environ. Microbiol.">
        <title>Genome of the epsilonproteobacterial chemolithoautotroph Sulfurimonas denitrificans.</title>
        <authorList>
            <person name="Sievert S.M."/>
            <person name="Scott K.M."/>
            <person name="Klotz M.G."/>
            <person name="Chain P.S.G."/>
            <person name="Hauser L.J."/>
            <person name="Hemp J."/>
            <person name="Huegler M."/>
            <person name="Land M."/>
            <person name="Lapidus A."/>
            <person name="Larimer F.W."/>
            <person name="Lucas S."/>
            <person name="Malfatti S.A."/>
            <person name="Meyer F."/>
            <person name="Paulsen I.T."/>
            <person name="Ren Q."/>
            <person name="Simon J."/>
            <person name="Bailey K."/>
            <person name="Diaz E."/>
            <person name="Fitzpatrick K.A."/>
            <person name="Glover B."/>
            <person name="Gwatney N."/>
            <person name="Korajkic A."/>
            <person name="Long A."/>
            <person name="Mobberley J.M."/>
            <person name="Pantry S.N."/>
            <person name="Pazder G."/>
            <person name="Peterson S."/>
            <person name="Quintanilla J.D."/>
            <person name="Sprinkle R."/>
            <person name="Stephens J."/>
            <person name="Thomas P."/>
            <person name="Vaughn R."/>
            <person name="Weber M.J."/>
            <person name="Wooten L.L."/>
        </authorList>
    </citation>
    <scope>NUCLEOTIDE SEQUENCE [LARGE SCALE GENOMIC DNA]</scope>
    <source>
        <strain evidence="3">ATCC 33889 / DSM 1251</strain>
    </source>
</reference>
<feature type="chain" id="PRO_5004219822" description="DUF255 domain-containing protein" evidence="1">
    <location>
        <begin position="19"/>
        <end position="130"/>
    </location>
</feature>
<keyword evidence="1" id="KW-0732">Signal</keyword>
<dbReference type="Pfam" id="PF13899">
    <property type="entry name" value="Thioredoxin_7"/>
    <property type="match status" value="1"/>
</dbReference>